<dbReference type="PANTHER" id="PTHR11564">
    <property type="entry name" value="SIGNAL RECOGNITION PARTICLE 54K PROTEIN SRP54"/>
    <property type="match status" value="1"/>
</dbReference>
<organism evidence="3 4">
    <name type="scientific">Cylicocyclus nassatus</name>
    <name type="common">Nematode worm</name>
    <dbReference type="NCBI Taxonomy" id="53992"/>
    <lineage>
        <taxon>Eukaryota</taxon>
        <taxon>Metazoa</taxon>
        <taxon>Ecdysozoa</taxon>
        <taxon>Nematoda</taxon>
        <taxon>Chromadorea</taxon>
        <taxon>Rhabditida</taxon>
        <taxon>Rhabditina</taxon>
        <taxon>Rhabditomorpha</taxon>
        <taxon>Strongyloidea</taxon>
        <taxon>Strongylidae</taxon>
        <taxon>Cylicocyclus</taxon>
    </lineage>
</organism>
<dbReference type="GO" id="GO:0006616">
    <property type="term" value="P:SRP-dependent cotranslational protein targeting to membrane, translocation"/>
    <property type="evidence" value="ECO:0007669"/>
    <property type="project" value="TreeGrafter"/>
</dbReference>
<comment type="caution">
    <text evidence="3">The sequence shown here is derived from an EMBL/GenBank/DDBJ whole genome shotgun (WGS) entry which is preliminary data.</text>
</comment>
<evidence type="ECO:0000313" key="3">
    <source>
        <dbReference type="EMBL" id="CAJ0607199.1"/>
    </source>
</evidence>
<dbReference type="GO" id="GO:0005829">
    <property type="term" value="C:cytosol"/>
    <property type="evidence" value="ECO:0007669"/>
    <property type="project" value="TreeGrafter"/>
</dbReference>
<dbReference type="EMBL" id="CATQJL010000316">
    <property type="protein sequence ID" value="CAJ0607199.1"/>
    <property type="molecule type" value="Genomic_DNA"/>
</dbReference>
<evidence type="ECO:0000259" key="2">
    <source>
        <dbReference type="Pfam" id="PF02978"/>
    </source>
</evidence>
<dbReference type="GO" id="GO:0005786">
    <property type="term" value="C:signal recognition particle, endoplasmic reticulum targeting"/>
    <property type="evidence" value="ECO:0007669"/>
    <property type="project" value="TreeGrafter"/>
</dbReference>
<proteinExistence type="predicted"/>
<dbReference type="PANTHER" id="PTHR11564:SF5">
    <property type="entry name" value="SIGNAL RECOGNITION PARTICLE SUBUNIT SRP54"/>
    <property type="match status" value="1"/>
</dbReference>
<dbReference type="GO" id="GO:0008312">
    <property type="term" value="F:7S RNA binding"/>
    <property type="evidence" value="ECO:0007669"/>
    <property type="project" value="InterPro"/>
</dbReference>
<dbReference type="SUPFAM" id="SSF47446">
    <property type="entry name" value="Signal peptide-binding domain"/>
    <property type="match status" value="1"/>
</dbReference>
<dbReference type="GO" id="GO:0005525">
    <property type="term" value="F:GTP binding"/>
    <property type="evidence" value="ECO:0007669"/>
    <property type="project" value="InterPro"/>
</dbReference>
<feature type="region of interest" description="Disordered" evidence="1">
    <location>
        <begin position="1"/>
        <end position="35"/>
    </location>
</feature>
<feature type="domain" description="Signal recognition particle SRP54 subunit M-domain" evidence="2">
    <location>
        <begin position="48"/>
        <end position="117"/>
    </location>
</feature>
<dbReference type="Proteomes" id="UP001176961">
    <property type="component" value="Unassembled WGS sequence"/>
</dbReference>
<dbReference type="Gene3D" id="1.10.260.30">
    <property type="entry name" value="Signal recognition particle, SRP54 subunit, M-domain"/>
    <property type="match status" value="1"/>
</dbReference>
<keyword evidence="4" id="KW-1185">Reference proteome</keyword>
<dbReference type="InterPro" id="IPR004125">
    <property type="entry name" value="Signal_recog_particle_SRP54_M"/>
</dbReference>
<accession>A0AA36HBR5</accession>
<dbReference type="AlphaFoldDB" id="A0AA36HBR5"/>
<evidence type="ECO:0000313" key="4">
    <source>
        <dbReference type="Proteomes" id="UP001176961"/>
    </source>
</evidence>
<protein>
    <recommendedName>
        <fullName evidence="2">Signal recognition particle SRP54 subunit M-domain domain-containing protein</fullName>
    </recommendedName>
</protein>
<dbReference type="InterPro" id="IPR022941">
    <property type="entry name" value="SRP54"/>
</dbReference>
<gene>
    <name evidence="3" type="ORF">CYNAS_LOCUS19182</name>
</gene>
<name>A0AA36HBR5_CYLNA</name>
<sequence length="153" mass="17299">MEDMSDRRSSRPVEEAEESSVAIESPPEEDELDANSMILGFGPEFMTKGNDKESVGRLKKLMTIMDSMSVTELDHPKASELFSKEPRRVIRFARGSGTTHAEVRDLFSQYKKFSDMVKKMGSIKGLFSGKNGDINPKKVNPAQMMKVNHQRQR</sequence>
<reference evidence="3" key="1">
    <citation type="submission" date="2023-07" db="EMBL/GenBank/DDBJ databases">
        <authorList>
            <consortium name="CYATHOMIX"/>
        </authorList>
    </citation>
    <scope>NUCLEOTIDE SEQUENCE</scope>
    <source>
        <strain evidence="3">N/A</strain>
    </source>
</reference>
<dbReference type="GO" id="GO:0003924">
    <property type="term" value="F:GTPase activity"/>
    <property type="evidence" value="ECO:0007669"/>
    <property type="project" value="InterPro"/>
</dbReference>
<evidence type="ECO:0000256" key="1">
    <source>
        <dbReference type="SAM" id="MobiDB-lite"/>
    </source>
</evidence>
<dbReference type="InterPro" id="IPR036891">
    <property type="entry name" value="Signal_recog_part_SRP54_M_sf"/>
</dbReference>
<feature type="compositionally biased region" description="Basic and acidic residues" evidence="1">
    <location>
        <begin position="1"/>
        <end position="14"/>
    </location>
</feature>
<dbReference type="GO" id="GO:0030942">
    <property type="term" value="F:endoplasmic reticulum signal peptide binding"/>
    <property type="evidence" value="ECO:0007669"/>
    <property type="project" value="TreeGrafter"/>
</dbReference>
<feature type="region of interest" description="Disordered" evidence="1">
    <location>
        <begin position="127"/>
        <end position="153"/>
    </location>
</feature>
<dbReference type="Pfam" id="PF02978">
    <property type="entry name" value="SRP_SPB"/>
    <property type="match status" value="1"/>
</dbReference>